<accession>A0AAN9MTY1</accession>
<dbReference type="Proteomes" id="UP001367508">
    <property type="component" value="Unassembled WGS sequence"/>
</dbReference>
<proteinExistence type="predicted"/>
<protein>
    <submittedName>
        <fullName evidence="1">Uncharacterized protein</fullName>
    </submittedName>
</protein>
<comment type="caution">
    <text evidence="1">The sequence shown here is derived from an EMBL/GenBank/DDBJ whole genome shotgun (WGS) entry which is preliminary data.</text>
</comment>
<evidence type="ECO:0000313" key="1">
    <source>
        <dbReference type="EMBL" id="KAK7360955.1"/>
    </source>
</evidence>
<evidence type="ECO:0000313" key="2">
    <source>
        <dbReference type="Proteomes" id="UP001367508"/>
    </source>
</evidence>
<dbReference type="EMBL" id="JAYMYQ010000001">
    <property type="protein sequence ID" value="KAK7360955.1"/>
    <property type="molecule type" value="Genomic_DNA"/>
</dbReference>
<gene>
    <name evidence="1" type="ORF">VNO77_02976</name>
</gene>
<organism evidence="1 2">
    <name type="scientific">Canavalia gladiata</name>
    <name type="common">Sword bean</name>
    <name type="synonym">Dolichos gladiatus</name>
    <dbReference type="NCBI Taxonomy" id="3824"/>
    <lineage>
        <taxon>Eukaryota</taxon>
        <taxon>Viridiplantae</taxon>
        <taxon>Streptophyta</taxon>
        <taxon>Embryophyta</taxon>
        <taxon>Tracheophyta</taxon>
        <taxon>Spermatophyta</taxon>
        <taxon>Magnoliopsida</taxon>
        <taxon>eudicotyledons</taxon>
        <taxon>Gunneridae</taxon>
        <taxon>Pentapetalae</taxon>
        <taxon>rosids</taxon>
        <taxon>fabids</taxon>
        <taxon>Fabales</taxon>
        <taxon>Fabaceae</taxon>
        <taxon>Papilionoideae</taxon>
        <taxon>50 kb inversion clade</taxon>
        <taxon>NPAAA clade</taxon>
        <taxon>indigoferoid/millettioid clade</taxon>
        <taxon>Phaseoleae</taxon>
        <taxon>Canavalia</taxon>
    </lineage>
</organism>
<keyword evidence="2" id="KW-1185">Reference proteome</keyword>
<reference evidence="1 2" key="1">
    <citation type="submission" date="2024-01" db="EMBL/GenBank/DDBJ databases">
        <title>The genomes of 5 underutilized Papilionoideae crops provide insights into root nodulation and disease resistanc.</title>
        <authorList>
            <person name="Jiang F."/>
        </authorList>
    </citation>
    <scope>NUCLEOTIDE SEQUENCE [LARGE SCALE GENOMIC DNA]</scope>
    <source>
        <strain evidence="1">LVBAO_FW01</strain>
        <tissue evidence="1">Leaves</tissue>
    </source>
</reference>
<sequence length="90" mass="10569">MKLYWISHWNTQTSCVQSQEIDEQERHNKLPHETAQNLPLVCSVNLQTFVLLANALLLEMEPTFWRWRTTEEGSLSTISNPPPENFTERI</sequence>
<name>A0AAN9MTY1_CANGL</name>
<dbReference type="AlphaFoldDB" id="A0AAN9MTY1"/>